<dbReference type="AlphaFoldDB" id="A0A8S0XST2"/>
<keyword evidence="3" id="KW-1185">Reference proteome</keyword>
<dbReference type="InterPro" id="IPR003615">
    <property type="entry name" value="HNH_nuc"/>
</dbReference>
<protein>
    <recommendedName>
        <fullName evidence="1">HNH nuclease domain-containing protein</fullName>
    </recommendedName>
</protein>
<reference evidence="2 3" key="1">
    <citation type="submission" date="2020-01" db="EMBL/GenBank/DDBJ databases">
        <authorList>
            <person name="Gupta K D."/>
        </authorList>
    </citation>
    <scope>NUCLEOTIDE SEQUENCE [LARGE SCALE GENOMIC DNA]</scope>
</reference>
<dbReference type="OrthoDB" id="3163863at2759"/>
<sequence>MSTKTKVSHVSSLDTTSTERHIYTHIEEDIQNLALQGDLATHIEDTKILINKLRDAGESNIFKHSGAKPEQKLHLILLAMLEFVPDEHAQKADDSPSQGSEHRKVLIEHLRTVAITWLTNFLFIFKASSKAYASQSESISHTPSDITTPTMESTENVGPITTLCRDNLTCVITGARDREHPVPGLVSLQACQILKRAAAKYTSKTTESKLESVIGTFDILPKFTRLPDRFITQPKDWVGHPSNLISLMSITHDLFDHFDICFEKTDDGNHRYKIEYFGREDVASLLAFQQAVGGRGRDDLVVLTNNSPNRSHSNDKMPDLMLFKIHAAIAGILHMSGAGKFCDELLQRYPPTGSSAPAVTWLEMERQIYMILLLGCGRCEYR</sequence>
<dbReference type="Pfam" id="PF13391">
    <property type="entry name" value="HNH_2"/>
    <property type="match status" value="1"/>
</dbReference>
<name>A0A8S0XST2_CYCAE</name>
<accession>A0A8S0XST2</accession>
<evidence type="ECO:0000259" key="1">
    <source>
        <dbReference type="Pfam" id="PF13391"/>
    </source>
</evidence>
<feature type="domain" description="HNH nuclease" evidence="1">
    <location>
        <begin position="170"/>
        <end position="263"/>
    </location>
</feature>
<proteinExistence type="predicted"/>
<gene>
    <name evidence="2" type="ORF">AAE3_LOCUS7214</name>
</gene>
<organism evidence="2 3">
    <name type="scientific">Cyclocybe aegerita</name>
    <name type="common">Black poplar mushroom</name>
    <name type="synonym">Agrocybe aegerita</name>
    <dbReference type="NCBI Taxonomy" id="1973307"/>
    <lineage>
        <taxon>Eukaryota</taxon>
        <taxon>Fungi</taxon>
        <taxon>Dikarya</taxon>
        <taxon>Basidiomycota</taxon>
        <taxon>Agaricomycotina</taxon>
        <taxon>Agaricomycetes</taxon>
        <taxon>Agaricomycetidae</taxon>
        <taxon>Agaricales</taxon>
        <taxon>Agaricineae</taxon>
        <taxon>Bolbitiaceae</taxon>
        <taxon>Cyclocybe</taxon>
    </lineage>
</organism>
<dbReference type="EMBL" id="CACVBS010000046">
    <property type="protein sequence ID" value="CAA7265041.1"/>
    <property type="molecule type" value="Genomic_DNA"/>
</dbReference>
<comment type="caution">
    <text evidence="2">The sequence shown here is derived from an EMBL/GenBank/DDBJ whole genome shotgun (WGS) entry which is preliminary data.</text>
</comment>
<evidence type="ECO:0000313" key="3">
    <source>
        <dbReference type="Proteomes" id="UP000467700"/>
    </source>
</evidence>
<dbReference type="Proteomes" id="UP000467700">
    <property type="component" value="Unassembled WGS sequence"/>
</dbReference>
<evidence type="ECO:0000313" key="2">
    <source>
        <dbReference type="EMBL" id="CAA7265041.1"/>
    </source>
</evidence>